<dbReference type="Gene3D" id="2.40.30.10">
    <property type="entry name" value="Translation factors"/>
    <property type="match status" value="2"/>
</dbReference>
<reference evidence="14" key="1">
    <citation type="journal article" date="2020" name="Fungal Divers.">
        <title>Resolving the Mortierellaceae phylogeny through synthesis of multi-gene phylogenetics and phylogenomics.</title>
        <authorList>
            <person name="Vandepol N."/>
            <person name="Liber J."/>
            <person name="Desiro A."/>
            <person name="Na H."/>
            <person name="Kennedy M."/>
            <person name="Barry K."/>
            <person name="Grigoriev I.V."/>
            <person name="Miller A.N."/>
            <person name="O'Donnell K."/>
            <person name="Stajich J.E."/>
            <person name="Bonito G."/>
        </authorList>
    </citation>
    <scope>NUCLEOTIDE SEQUENCE</scope>
    <source>
        <strain evidence="14">NVP1</strain>
    </source>
</reference>
<evidence type="ECO:0000256" key="1">
    <source>
        <dbReference type="ARBA" id="ARBA00004496"/>
    </source>
</evidence>
<evidence type="ECO:0000313" key="15">
    <source>
        <dbReference type="Proteomes" id="UP000696485"/>
    </source>
</evidence>
<feature type="region of interest" description="Disordered" evidence="12">
    <location>
        <begin position="839"/>
        <end position="858"/>
    </location>
</feature>
<dbReference type="CDD" id="cd16267">
    <property type="entry name" value="HBS1-like_II"/>
    <property type="match status" value="1"/>
</dbReference>
<dbReference type="GO" id="GO:0005525">
    <property type="term" value="F:GTP binding"/>
    <property type="evidence" value="ECO:0007669"/>
    <property type="project" value="UniProtKB-KW"/>
</dbReference>
<comment type="subunit">
    <text evidence="10">Component of the Dom34-Hbs1 complex, also named Pelota-HBS1L complex, composed of dom34 and hbs1.</text>
</comment>
<dbReference type="GO" id="GO:0005829">
    <property type="term" value="C:cytosol"/>
    <property type="evidence" value="ECO:0007669"/>
    <property type="project" value="GOC"/>
</dbReference>
<dbReference type="Gene3D" id="3.40.50.300">
    <property type="entry name" value="P-loop containing nucleotide triphosphate hydrolases"/>
    <property type="match status" value="1"/>
</dbReference>
<dbReference type="PROSITE" id="PS51722">
    <property type="entry name" value="G_TR_2"/>
    <property type="match status" value="1"/>
</dbReference>
<keyword evidence="15" id="KW-1185">Reference proteome</keyword>
<evidence type="ECO:0000256" key="5">
    <source>
        <dbReference type="ARBA" id="ARBA00022801"/>
    </source>
</evidence>
<feature type="compositionally biased region" description="Acidic residues" evidence="12">
    <location>
        <begin position="12"/>
        <end position="27"/>
    </location>
</feature>
<dbReference type="FunFam" id="2.40.30.10:FF:000020">
    <property type="entry name" value="Translation elongation factor EF-1"/>
    <property type="match status" value="1"/>
</dbReference>
<feature type="compositionally biased region" description="Low complexity" evidence="12">
    <location>
        <begin position="163"/>
        <end position="183"/>
    </location>
</feature>
<sequence>MSRHRNVRNMDLDDELDDGYDEDDYTEDTPLTADEQAQMADAVEDVKAMLGGAKISLKEIEDAVYYYYFDVDKAASYLIDQITAAEQKKQKAAVAAAKKAPSKPTQSGTSTPIGAPKLPSKTKETPKATPAKDDDIVEFLDDDEDVTDHQLRFDMSAMNFGASLKQSPTTKPTPKPSGTLLPSEKSGVSTPIGSAPPSGVSTPKASTKLGKRIDVVTEYQKRVAEKESLNLVVIGHVDAGKSTLMGHLLYLQGEVNEKTIRKHERDAQKIGKASFAFAWVLDETGEERARGITMDVGVTKFETEHRRFTLLDAPGHRDFIPNMISGTAQADVAILVVDATTGEFESGFDANGQTKEHALLARSLGVQQLVVAVNKLDVVHWSEARFQEIVSKLELFLVKDASFKKSNLIFIPCSGFTGENLVKRSKKGDICNGSAVSDVPVEASVASVLEDFAWYKGPTLVQTIDKLDAPTRAVEKPFRMSVTDVFKGTGGVSAAGRLESGHVQVGEAVMVMPGSEMAVVKTMEVNDEPVRWAAAGDSVLLTLSGIDILQVSNGSVLCARDAPIPVTTHFAAQIVVFDVKIPITVGFPIIMHHQSHNEPGTISKLVATIDKGTGEIVKKSPRHLAKNTTAMVEIKLNGRAVPLETFKDSKELGRVMLRKGGDTVAAGIAGPWSNDLHSNVHAWIGYKGKPFPCGGYKPGPVTTYKAGDIIPVRFWNFDIKDYKKFPPPKGLSQARHGGGACEFSLSFDDGKTWHVIGQYTQTCPDIYYEWPVQIPKNVPSCTDSNKCLFAFSWTAYSTPQFYHHCANVIIHGDDKNGILPELEMKVVDVKSLHQKQDVHALGDRKNTRSTGPDRREKELNTNGYFACGGAAGKHGLDLGLM</sequence>
<feature type="region of interest" description="Disordered" evidence="12">
    <location>
        <begin position="1"/>
        <end position="33"/>
    </location>
</feature>
<comment type="catalytic activity">
    <reaction evidence="9">
        <text>GTP + H2O = GDP + phosphate + H(+)</text>
        <dbReference type="Rhea" id="RHEA:19669"/>
        <dbReference type="ChEBI" id="CHEBI:15377"/>
        <dbReference type="ChEBI" id="CHEBI:15378"/>
        <dbReference type="ChEBI" id="CHEBI:37565"/>
        <dbReference type="ChEBI" id="CHEBI:43474"/>
        <dbReference type="ChEBI" id="CHEBI:58189"/>
    </reaction>
    <physiologicalReaction direction="left-to-right" evidence="9">
        <dbReference type="Rhea" id="RHEA:19670"/>
    </physiologicalReaction>
</comment>
<dbReference type="InterPro" id="IPR050100">
    <property type="entry name" value="TRAFAC_GTPase_members"/>
</dbReference>
<comment type="caution">
    <text evidence="14">The sequence shown here is derived from an EMBL/GenBank/DDBJ whole genome shotgun (WGS) entry which is preliminary data.</text>
</comment>
<evidence type="ECO:0000256" key="2">
    <source>
        <dbReference type="ARBA" id="ARBA00007249"/>
    </source>
</evidence>
<dbReference type="InterPro" id="IPR009000">
    <property type="entry name" value="Transl_B-barrel_sf"/>
</dbReference>
<evidence type="ECO:0000259" key="13">
    <source>
        <dbReference type="PROSITE" id="PS51722"/>
    </source>
</evidence>
<dbReference type="Pfam" id="PF03144">
    <property type="entry name" value="GTP_EFTU_D2"/>
    <property type="match status" value="1"/>
</dbReference>
<feature type="region of interest" description="Disordered" evidence="12">
    <location>
        <begin position="162"/>
        <end position="206"/>
    </location>
</feature>
<gene>
    <name evidence="14" type="primary">HBS1L</name>
    <name evidence="14" type="ORF">BG006_001187</name>
</gene>
<dbReference type="GO" id="GO:0006417">
    <property type="term" value="P:regulation of translation"/>
    <property type="evidence" value="ECO:0007669"/>
    <property type="project" value="UniProtKB-KW"/>
</dbReference>
<dbReference type="InterPro" id="IPR015033">
    <property type="entry name" value="HBS1-like_N"/>
</dbReference>
<comment type="subcellular location">
    <subcellularLocation>
        <location evidence="1">Cytoplasm</location>
    </subcellularLocation>
</comment>
<keyword evidence="5" id="KW-0378">Hydrolase</keyword>
<keyword evidence="3" id="KW-0963">Cytoplasm</keyword>
<keyword evidence="7" id="KW-0648">Protein biosynthesis</keyword>
<dbReference type="SUPFAM" id="SSF50447">
    <property type="entry name" value="Translation proteins"/>
    <property type="match status" value="1"/>
</dbReference>
<evidence type="ECO:0000256" key="7">
    <source>
        <dbReference type="ARBA" id="ARBA00022917"/>
    </source>
</evidence>
<evidence type="ECO:0000256" key="9">
    <source>
        <dbReference type="ARBA" id="ARBA00049117"/>
    </source>
</evidence>
<dbReference type="FunFam" id="3.40.50.300:FF:000204">
    <property type="entry name" value="Translation elongation factor Tu"/>
    <property type="match status" value="1"/>
</dbReference>
<dbReference type="InterPro" id="IPR004161">
    <property type="entry name" value="EFTu-like_2"/>
</dbReference>
<feature type="compositionally biased region" description="Polar residues" evidence="12">
    <location>
        <begin position="103"/>
        <end position="112"/>
    </location>
</feature>
<keyword evidence="6" id="KW-0810">Translation regulation</keyword>
<evidence type="ECO:0000256" key="8">
    <source>
        <dbReference type="ARBA" id="ARBA00023134"/>
    </source>
</evidence>
<organism evidence="14 15">
    <name type="scientific">Podila minutissima</name>
    <dbReference type="NCBI Taxonomy" id="64525"/>
    <lineage>
        <taxon>Eukaryota</taxon>
        <taxon>Fungi</taxon>
        <taxon>Fungi incertae sedis</taxon>
        <taxon>Mucoromycota</taxon>
        <taxon>Mortierellomycotina</taxon>
        <taxon>Mortierellomycetes</taxon>
        <taxon>Mortierellales</taxon>
        <taxon>Mortierellaceae</taxon>
        <taxon>Podila</taxon>
    </lineage>
</organism>
<keyword evidence="4" id="KW-0547">Nucleotide-binding</keyword>
<dbReference type="Pfam" id="PF22594">
    <property type="entry name" value="GTP-eEF1A_C"/>
    <property type="match status" value="1"/>
</dbReference>
<dbReference type="PRINTS" id="PR00315">
    <property type="entry name" value="ELONGATNFCT"/>
</dbReference>
<dbReference type="CDD" id="cd01883">
    <property type="entry name" value="EF1_alpha"/>
    <property type="match status" value="1"/>
</dbReference>
<evidence type="ECO:0000256" key="11">
    <source>
        <dbReference type="ARBA" id="ARBA00074866"/>
    </source>
</evidence>
<dbReference type="PANTHER" id="PTHR23115">
    <property type="entry name" value="TRANSLATION FACTOR"/>
    <property type="match status" value="1"/>
</dbReference>
<evidence type="ECO:0000256" key="4">
    <source>
        <dbReference type="ARBA" id="ARBA00022741"/>
    </source>
</evidence>
<comment type="similarity">
    <text evidence="2">Belongs to the TRAFAC class translation factor GTPase superfamily. Classic translation factor GTPase family. EF-Tu/EF-1A subfamily.</text>
</comment>
<proteinExistence type="inferred from homology"/>
<dbReference type="GO" id="GO:1990533">
    <property type="term" value="C:Dom34-Hbs1 complex"/>
    <property type="evidence" value="ECO:0007669"/>
    <property type="project" value="UniProtKB-ARBA"/>
</dbReference>
<dbReference type="InterPro" id="IPR054696">
    <property type="entry name" value="GTP-eEF1A_C"/>
</dbReference>
<evidence type="ECO:0000256" key="10">
    <source>
        <dbReference type="ARBA" id="ARBA00063537"/>
    </source>
</evidence>
<evidence type="ECO:0000313" key="14">
    <source>
        <dbReference type="EMBL" id="KAF9334952.1"/>
    </source>
</evidence>
<evidence type="ECO:0000256" key="3">
    <source>
        <dbReference type="ARBA" id="ARBA00022490"/>
    </source>
</evidence>
<dbReference type="Pfam" id="PF00009">
    <property type="entry name" value="GTP_EFTU"/>
    <property type="match status" value="1"/>
</dbReference>
<dbReference type="GO" id="GO:0003924">
    <property type="term" value="F:GTPase activity"/>
    <property type="evidence" value="ECO:0007669"/>
    <property type="project" value="InterPro"/>
</dbReference>
<dbReference type="InterPro" id="IPR009001">
    <property type="entry name" value="Transl_elong_EF1A/Init_IF2_C"/>
</dbReference>
<dbReference type="Pfam" id="PF08938">
    <property type="entry name" value="HBS1_N"/>
    <property type="match status" value="1"/>
</dbReference>
<evidence type="ECO:0000256" key="12">
    <source>
        <dbReference type="SAM" id="MobiDB-lite"/>
    </source>
</evidence>
<dbReference type="SUPFAM" id="SSF52540">
    <property type="entry name" value="P-loop containing nucleoside triphosphate hydrolases"/>
    <property type="match status" value="1"/>
</dbReference>
<evidence type="ECO:0000256" key="6">
    <source>
        <dbReference type="ARBA" id="ARBA00022845"/>
    </source>
</evidence>
<feature type="domain" description="Tr-type G" evidence="13">
    <location>
        <begin position="226"/>
        <end position="471"/>
    </location>
</feature>
<dbReference type="AlphaFoldDB" id="A0A9P5VP74"/>
<dbReference type="GO" id="GO:0002184">
    <property type="term" value="P:cytoplasmic translational termination"/>
    <property type="evidence" value="ECO:0007669"/>
    <property type="project" value="UniProtKB-ARBA"/>
</dbReference>
<feature type="region of interest" description="Disordered" evidence="12">
    <location>
        <begin position="95"/>
        <end position="136"/>
    </location>
</feature>
<dbReference type="Proteomes" id="UP000696485">
    <property type="component" value="Unassembled WGS sequence"/>
</dbReference>
<feature type="compositionally biased region" description="Basic and acidic residues" evidence="12">
    <location>
        <begin position="121"/>
        <end position="134"/>
    </location>
</feature>
<accession>A0A9P5VP74</accession>
<dbReference type="EMBL" id="JAAAUY010000122">
    <property type="protein sequence ID" value="KAF9334952.1"/>
    <property type="molecule type" value="Genomic_DNA"/>
</dbReference>
<dbReference type="SUPFAM" id="SSF50465">
    <property type="entry name" value="EF-Tu/eEF-1alpha/eIF2-gamma C-terminal domain"/>
    <property type="match status" value="1"/>
</dbReference>
<dbReference type="InterPro" id="IPR027417">
    <property type="entry name" value="P-loop_NTPase"/>
</dbReference>
<name>A0A9P5VP74_9FUNG</name>
<protein>
    <recommendedName>
        <fullName evidence="11">Elongation factor 1 alpha-like protein</fullName>
    </recommendedName>
</protein>
<dbReference type="CDD" id="cd04093">
    <property type="entry name" value="HBS1_C_III"/>
    <property type="match status" value="1"/>
</dbReference>
<dbReference type="InterPro" id="IPR000795">
    <property type="entry name" value="T_Tr_GTP-bd_dom"/>
</dbReference>
<dbReference type="Gene3D" id="2.70.50.70">
    <property type="match status" value="1"/>
</dbReference>
<keyword evidence="8" id="KW-0342">GTP-binding</keyword>
<dbReference type="FunFam" id="2.40.30.10:FF:000070">
    <property type="entry name" value="Translation elongation factor EF-1 subunit"/>
    <property type="match status" value="1"/>
</dbReference>